<dbReference type="AlphaFoldDB" id="A4F6B0"/>
<feature type="compositionally biased region" description="Low complexity" evidence="1">
    <location>
        <begin position="96"/>
        <end position="130"/>
    </location>
</feature>
<gene>
    <name evidence="2" type="ordered locus">SACE_0232</name>
</gene>
<proteinExistence type="predicted"/>
<dbReference type="HOGENOM" id="CLU_787295_0_0_11"/>
<reference evidence="2 3" key="1">
    <citation type="journal article" date="2007" name="Nat. Biotechnol.">
        <title>Complete genome sequence of the erythromycin-producing bacterium Saccharopolyspora erythraea NRRL23338.</title>
        <authorList>
            <person name="Oliynyk M."/>
            <person name="Samborskyy M."/>
            <person name="Lester J.B."/>
            <person name="Mironenko T."/>
            <person name="Scott N."/>
            <person name="Dickens S."/>
            <person name="Haydock S.F."/>
            <person name="Leadlay P.F."/>
        </authorList>
    </citation>
    <scope>NUCLEOTIDE SEQUENCE [LARGE SCALE GENOMIC DNA]</scope>
    <source>
        <strain evidence="3">ATCC 11635 / DSM 40517 / JCM 4748 / NBRC 13426 / NCIMB 8594 / NRRL 2338</strain>
    </source>
</reference>
<dbReference type="NCBIfam" id="TIGR03941">
    <property type="entry name" value="tRNA_deam_assoc"/>
    <property type="match status" value="1"/>
</dbReference>
<dbReference type="InterPro" id="IPR023869">
    <property type="entry name" value="tRNA_Adeno_NH3ase_assoc_put"/>
</dbReference>
<protein>
    <recommendedName>
        <fullName evidence="4">tRNA adenosine deaminase-associated protein</fullName>
    </recommendedName>
</protein>
<feature type="region of interest" description="Disordered" evidence="1">
    <location>
        <begin position="1"/>
        <end position="33"/>
    </location>
</feature>
<feature type="region of interest" description="Disordered" evidence="1">
    <location>
        <begin position="96"/>
        <end position="172"/>
    </location>
</feature>
<keyword evidence="3" id="KW-1185">Reference proteome</keyword>
<evidence type="ECO:0008006" key="4">
    <source>
        <dbReference type="Google" id="ProtNLM"/>
    </source>
</evidence>
<dbReference type="EMBL" id="AM420293">
    <property type="protein sequence ID" value="CAL99584.1"/>
    <property type="molecule type" value="Genomic_DNA"/>
</dbReference>
<evidence type="ECO:0000313" key="3">
    <source>
        <dbReference type="Proteomes" id="UP000006728"/>
    </source>
</evidence>
<dbReference type="Proteomes" id="UP000006728">
    <property type="component" value="Chromosome"/>
</dbReference>
<name>A4F6B0_SACEN</name>
<dbReference type="STRING" id="405948.SACE_0232"/>
<evidence type="ECO:0000313" key="2">
    <source>
        <dbReference type="EMBL" id="CAL99584.1"/>
    </source>
</evidence>
<dbReference type="KEGG" id="sen:SACE_0232"/>
<accession>A4F6B0</accession>
<dbReference type="eggNOG" id="ENOG5032FSI">
    <property type="taxonomic scope" value="Bacteria"/>
</dbReference>
<evidence type="ECO:0000256" key="1">
    <source>
        <dbReference type="SAM" id="MobiDB-lite"/>
    </source>
</evidence>
<sequence length="352" mass="36706">MPSSMVTAHEAPLNSSADPARQPDSARPAIGWPPAYFAPGSRLRTSASTGSFTLTTSVSHASGACQATWRSTSRTAVSGVATTTSASSAAALRSASSALSSTAKPSARAASASGREAVAPHAGRPAAEAARSTEPPISPSPMTHTARMATILPEPPPAGPRTRMSGNPSPEGYERAIVLSGGVRTLYGVLMTDQEPVAGFAVAVVREDGRWRCSAMDSSVLAGLDTAITELRGLRSTGAVFGMCNVDDEFFVLIRPVPGGVDLLLSDAAAALDYDIAADVLDLLRIDPPDEDDDEVWPEGNLAILSDIGLPEGELLVIIEEVDLYPDEQLEMIAQRCGFGEQFAGLMEKLDQ</sequence>
<organism evidence="2 3">
    <name type="scientific">Saccharopolyspora erythraea (strain ATCC 11635 / DSM 40517 / JCM 4748 / NBRC 13426 / NCIMB 8594 / NRRL 2338)</name>
    <dbReference type="NCBI Taxonomy" id="405948"/>
    <lineage>
        <taxon>Bacteria</taxon>
        <taxon>Bacillati</taxon>
        <taxon>Actinomycetota</taxon>
        <taxon>Actinomycetes</taxon>
        <taxon>Pseudonocardiales</taxon>
        <taxon>Pseudonocardiaceae</taxon>
        <taxon>Saccharopolyspora</taxon>
    </lineage>
</organism>